<evidence type="ECO:0000256" key="1">
    <source>
        <dbReference type="SAM" id="MobiDB-lite"/>
    </source>
</evidence>
<dbReference type="AlphaFoldDB" id="A0A2R6XK56"/>
<dbReference type="EMBL" id="KZ772683">
    <property type="protein sequence ID" value="PTQ46498.1"/>
    <property type="molecule type" value="Genomic_DNA"/>
</dbReference>
<organism evidence="2 3">
    <name type="scientific">Marchantia polymorpha</name>
    <name type="common">Common liverwort</name>
    <name type="synonym">Marchantia aquatica</name>
    <dbReference type="NCBI Taxonomy" id="3197"/>
    <lineage>
        <taxon>Eukaryota</taxon>
        <taxon>Viridiplantae</taxon>
        <taxon>Streptophyta</taxon>
        <taxon>Embryophyta</taxon>
        <taxon>Marchantiophyta</taxon>
        <taxon>Marchantiopsida</taxon>
        <taxon>Marchantiidae</taxon>
        <taxon>Marchantiales</taxon>
        <taxon>Marchantiaceae</taxon>
        <taxon>Marchantia</taxon>
    </lineage>
</organism>
<sequence>MFMSRSRLQKMIIEPERRLGVEGILRCCAFGFGGGAPRERQLSEEHSGAMSTDSVGILEGSRKRCS</sequence>
<evidence type="ECO:0000313" key="3">
    <source>
        <dbReference type="Proteomes" id="UP000244005"/>
    </source>
</evidence>
<evidence type="ECO:0000313" key="2">
    <source>
        <dbReference type="EMBL" id="PTQ46498.1"/>
    </source>
</evidence>
<dbReference type="Proteomes" id="UP000244005">
    <property type="component" value="Unassembled WGS sequence"/>
</dbReference>
<gene>
    <name evidence="2" type="ORF">MARPO_0011s0159</name>
</gene>
<name>A0A2R6XK56_MARPO</name>
<protein>
    <submittedName>
        <fullName evidence="2">Uncharacterized protein</fullName>
    </submittedName>
</protein>
<reference evidence="3" key="1">
    <citation type="journal article" date="2017" name="Cell">
        <title>Insights into land plant evolution garnered from the Marchantia polymorpha genome.</title>
        <authorList>
            <person name="Bowman J.L."/>
            <person name="Kohchi T."/>
            <person name="Yamato K.T."/>
            <person name="Jenkins J."/>
            <person name="Shu S."/>
            <person name="Ishizaki K."/>
            <person name="Yamaoka S."/>
            <person name="Nishihama R."/>
            <person name="Nakamura Y."/>
            <person name="Berger F."/>
            <person name="Adam C."/>
            <person name="Aki S.S."/>
            <person name="Althoff F."/>
            <person name="Araki T."/>
            <person name="Arteaga-Vazquez M.A."/>
            <person name="Balasubrmanian S."/>
            <person name="Barry K."/>
            <person name="Bauer D."/>
            <person name="Boehm C.R."/>
            <person name="Briginshaw L."/>
            <person name="Caballero-Perez J."/>
            <person name="Catarino B."/>
            <person name="Chen F."/>
            <person name="Chiyoda S."/>
            <person name="Chovatia M."/>
            <person name="Davies K.M."/>
            <person name="Delmans M."/>
            <person name="Demura T."/>
            <person name="Dierschke T."/>
            <person name="Dolan L."/>
            <person name="Dorantes-Acosta A.E."/>
            <person name="Eklund D.M."/>
            <person name="Florent S.N."/>
            <person name="Flores-Sandoval E."/>
            <person name="Fujiyama A."/>
            <person name="Fukuzawa H."/>
            <person name="Galik B."/>
            <person name="Grimanelli D."/>
            <person name="Grimwood J."/>
            <person name="Grossniklaus U."/>
            <person name="Hamada T."/>
            <person name="Haseloff J."/>
            <person name="Hetherington A.J."/>
            <person name="Higo A."/>
            <person name="Hirakawa Y."/>
            <person name="Hundley H.N."/>
            <person name="Ikeda Y."/>
            <person name="Inoue K."/>
            <person name="Inoue S.I."/>
            <person name="Ishida S."/>
            <person name="Jia Q."/>
            <person name="Kakita M."/>
            <person name="Kanazawa T."/>
            <person name="Kawai Y."/>
            <person name="Kawashima T."/>
            <person name="Kennedy M."/>
            <person name="Kinose K."/>
            <person name="Kinoshita T."/>
            <person name="Kohara Y."/>
            <person name="Koide E."/>
            <person name="Komatsu K."/>
            <person name="Kopischke S."/>
            <person name="Kubo M."/>
            <person name="Kyozuka J."/>
            <person name="Lagercrantz U."/>
            <person name="Lin S.S."/>
            <person name="Lindquist E."/>
            <person name="Lipzen A.M."/>
            <person name="Lu C.W."/>
            <person name="De Luna E."/>
            <person name="Martienssen R.A."/>
            <person name="Minamino N."/>
            <person name="Mizutani M."/>
            <person name="Mizutani M."/>
            <person name="Mochizuki N."/>
            <person name="Monte I."/>
            <person name="Mosher R."/>
            <person name="Nagasaki H."/>
            <person name="Nakagami H."/>
            <person name="Naramoto S."/>
            <person name="Nishitani K."/>
            <person name="Ohtani M."/>
            <person name="Okamoto T."/>
            <person name="Okumura M."/>
            <person name="Phillips J."/>
            <person name="Pollak B."/>
            <person name="Reinders A."/>
            <person name="Rovekamp M."/>
            <person name="Sano R."/>
            <person name="Sawa S."/>
            <person name="Schmid M.W."/>
            <person name="Shirakawa M."/>
            <person name="Solano R."/>
            <person name="Spunde A."/>
            <person name="Suetsugu N."/>
            <person name="Sugano S."/>
            <person name="Sugiyama A."/>
            <person name="Sun R."/>
            <person name="Suzuki Y."/>
            <person name="Takenaka M."/>
            <person name="Takezawa D."/>
            <person name="Tomogane H."/>
            <person name="Tsuzuki M."/>
            <person name="Ueda T."/>
            <person name="Umeda M."/>
            <person name="Ward J.M."/>
            <person name="Watanabe Y."/>
            <person name="Yazaki K."/>
            <person name="Yokoyama R."/>
            <person name="Yoshitake Y."/>
            <person name="Yotsui I."/>
            <person name="Zachgo S."/>
            <person name="Schmutz J."/>
        </authorList>
    </citation>
    <scope>NUCLEOTIDE SEQUENCE [LARGE SCALE GENOMIC DNA]</scope>
    <source>
        <strain evidence="3">Tak-1</strain>
    </source>
</reference>
<feature type="region of interest" description="Disordered" evidence="1">
    <location>
        <begin position="41"/>
        <end position="66"/>
    </location>
</feature>
<keyword evidence="3" id="KW-1185">Reference proteome</keyword>
<accession>A0A2R6XK56</accession>
<proteinExistence type="predicted"/>